<protein>
    <recommendedName>
        <fullName evidence="1">FH2 domain-containing protein</fullName>
    </recommendedName>
</protein>
<dbReference type="eggNOG" id="KOG1923">
    <property type="taxonomic scope" value="Eukaryota"/>
</dbReference>
<dbReference type="EMBL" id="DS470293">
    <property type="protein sequence ID" value="EDO29773.1"/>
    <property type="molecule type" value="Genomic_DNA"/>
</dbReference>
<dbReference type="SUPFAM" id="SSF101447">
    <property type="entry name" value="Formin homology 2 domain (FH2 domain)"/>
    <property type="match status" value="1"/>
</dbReference>
<dbReference type="PANTHER" id="PTHR45725">
    <property type="entry name" value="FORMIN HOMOLOGY 2 FAMILY MEMBER"/>
    <property type="match status" value="1"/>
</dbReference>
<dbReference type="PANTHER" id="PTHR45725:SF10">
    <property type="entry name" value="FH2 DOMAIN-CONTAINING PROTEIN"/>
    <property type="match status" value="1"/>
</dbReference>
<feature type="non-terminal residue" evidence="2">
    <location>
        <position position="1"/>
    </location>
</feature>
<keyword evidence="3" id="KW-1185">Reference proteome</keyword>
<organism evidence="2 3">
    <name type="scientific">Nematostella vectensis</name>
    <name type="common">Starlet sea anemone</name>
    <dbReference type="NCBI Taxonomy" id="45351"/>
    <lineage>
        <taxon>Eukaryota</taxon>
        <taxon>Metazoa</taxon>
        <taxon>Cnidaria</taxon>
        <taxon>Anthozoa</taxon>
        <taxon>Hexacorallia</taxon>
        <taxon>Actiniaria</taxon>
        <taxon>Edwardsiidae</taxon>
        <taxon>Nematostella</taxon>
    </lineage>
</organism>
<dbReference type="STRING" id="45351.A7T2P3"/>
<evidence type="ECO:0000313" key="3">
    <source>
        <dbReference type="Proteomes" id="UP000001593"/>
    </source>
</evidence>
<dbReference type="InterPro" id="IPR042201">
    <property type="entry name" value="FH2_Formin_sf"/>
</dbReference>
<dbReference type="PhylomeDB" id="A7T2P3"/>
<dbReference type="Proteomes" id="UP000001593">
    <property type="component" value="Unassembled WGS sequence"/>
</dbReference>
<gene>
    <name evidence="2" type="ORF">NEMVEDRAFT_v1g58510</name>
</gene>
<dbReference type="PROSITE" id="PS51444">
    <property type="entry name" value="FH2"/>
    <property type="match status" value="1"/>
</dbReference>
<feature type="non-terminal residue" evidence="2">
    <location>
        <position position="112"/>
    </location>
</feature>
<dbReference type="Gene3D" id="1.20.58.2220">
    <property type="entry name" value="Formin, FH2 domain"/>
    <property type="match status" value="1"/>
</dbReference>
<dbReference type="Pfam" id="PF02181">
    <property type="entry name" value="FH2"/>
    <property type="match status" value="1"/>
</dbReference>
<accession>A7T2P3</accession>
<proteinExistence type="predicted"/>
<dbReference type="HOGENOM" id="CLU_2152119_0_0_1"/>
<dbReference type="InterPro" id="IPR015425">
    <property type="entry name" value="FH2_Formin"/>
</dbReference>
<dbReference type="InParanoid" id="A7T2P3"/>
<reference evidence="2 3" key="1">
    <citation type="journal article" date="2007" name="Science">
        <title>Sea anemone genome reveals ancestral eumetazoan gene repertoire and genomic organization.</title>
        <authorList>
            <person name="Putnam N.H."/>
            <person name="Srivastava M."/>
            <person name="Hellsten U."/>
            <person name="Dirks B."/>
            <person name="Chapman J."/>
            <person name="Salamov A."/>
            <person name="Terry A."/>
            <person name="Shapiro H."/>
            <person name="Lindquist E."/>
            <person name="Kapitonov V.V."/>
            <person name="Jurka J."/>
            <person name="Genikhovich G."/>
            <person name="Grigoriev I.V."/>
            <person name="Lucas S.M."/>
            <person name="Steele R.E."/>
            <person name="Finnerty J.R."/>
            <person name="Technau U."/>
            <person name="Martindale M.Q."/>
            <person name="Rokhsar D.S."/>
        </authorList>
    </citation>
    <scope>NUCLEOTIDE SEQUENCE [LARGE SCALE GENOMIC DNA]</scope>
    <source>
        <strain evidence="3">CH2 X CH6</strain>
    </source>
</reference>
<dbReference type="KEGG" id="nve:5500419"/>
<feature type="domain" description="FH2" evidence="1">
    <location>
        <begin position="1"/>
        <end position="112"/>
    </location>
</feature>
<dbReference type="AlphaFoldDB" id="A7T2P3"/>
<name>A7T2P3_NEMVE</name>
<evidence type="ECO:0000313" key="2">
    <source>
        <dbReference type="EMBL" id="EDO29773.1"/>
    </source>
</evidence>
<evidence type="ECO:0000259" key="1">
    <source>
        <dbReference type="PROSITE" id="PS51444"/>
    </source>
</evidence>
<dbReference type="InterPro" id="IPR051425">
    <property type="entry name" value="Formin_Homology"/>
</dbReference>
<sequence>RFLPTPEEQEMYKNIKLEDVPNLLHEDRFMLKLCEIPDLDKRLDLLLVIMEFPCQYDDLAPAVKGLLEACHELYCSKKFPVVLEYILAIGNYINGGTNRGGAYGLRLTSLPK</sequence>